<dbReference type="InterPro" id="IPR050812">
    <property type="entry name" value="Preph/Arog_dehydrog"/>
</dbReference>
<dbReference type="InterPro" id="IPR036291">
    <property type="entry name" value="NAD(P)-bd_dom_sf"/>
</dbReference>
<feature type="non-terminal residue" evidence="3">
    <location>
        <position position="1"/>
    </location>
</feature>
<keyword evidence="4" id="KW-1185">Reference proteome</keyword>
<comment type="caution">
    <text evidence="3">The sequence shown here is derived from an EMBL/GenBank/DDBJ whole genome shotgun (WGS) entry which is preliminary data.</text>
</comment>
<accession>A0A176RXM8</accession>
<dbReference type="InterPro" id="IPR008927">
    <property type="entry name" value="6-PGluconate_DH-like_C_sf"/>
</dbReference>
<protein>
    <submittedName>
        <fullName evidence="3">Prephenate dehydrogenase</fullName>
        <ecNumber evidence="3">1.3.1.12</ecNumber>
    </submittedName>
</protein>
<keyword evidence="1 3" id="KW-0560">Oxidoreductase</keyword>
<feature type="non-terminal residue" evidence="3">
    <location>
        <position position="175"/>
    </location>
</feature>
<gene>
    <name evidence="3" type="ORF">THIOM_003848</name>
</gene>
<dbReference type="InterPro" id="IPR046825">
    <property type="entry name" value="PDH_C"/>
</dbReference>
<dbReference type="GO" id="GO:0008977">
    <property type="term" value="F:prephenate dehydrogenase (NAD+) activity"/>
    <property type="evidence" value="ECO:0007669"/>
    <property type="project" value="UniProtKB-EC"/>
</dbReference>
<dbReference type="GO" id="GO:0070403">
    <property type="term" value="F:NAD+ binding"/>
    <property type="evidence" value="ECO:0007669"/>
    <property type="project" value="InterPro"/>
</dbReference>
<organism evidence="3 4">
    <name type="scientific">Candidatus Thiomargarita nelsonii</name>
    <dbReference type="NCBI Taxonomy" id="1003181"/>
    <lineage>
        <taxon>Bacteria</taxon>
        <taxon>Pseudomonadati</taxon>
        <taxon>Pseudomonadota</taxon>
        <taxon>Gammaproteobacteria</taxon>
        <taxon>Thiotrichales</taxon>
        <taxon>Thiotrichaceae</taxon>
        <taxon>Thiomargarita</taxon>
    </lineage>
</organism>
<dbReference type="InterPro" id="IPR046826">
    <property type="entry name" value="PDH_N"/>
</dbReference>
<dbReference type="Pfam" id="PF02153">
    <property type="entry name" value="PDH_N"/>
    <property type="match status" value="1"/>
</dbReference>
<dbReference type="GO" id="GO:0004665">
    <property type="term" value="F:prephenate dehydrogenase (NADP+) activity"/>
    <property type="evidence" value="ECO:0007669"/>
    <property type="project" value="InterPro"/>
</dbReference>
<evidence type="ECO:0000259" key="2">
    <source>
        <dbReference type="PROSITE" id="PS51176"/>
    </source>
</evidence>
<dbReference type="SUPFAM" id="SSF48179">
    <property type="entry name" value="6-phosphogluconate dehydrogenase C-terminal domain-like"/>
    <property type="match status" value="1"/>
</dbReference>
<feature type="domain" description="Prephenate/arogenate dehydrogenase" evidence="2">
    <location>
        <begin position="1"/>
        <end position="175"/>
    </location>
</feature>
<dbReference type="InterPro" id="IPR003099">
    <property type="entry name" value="Prephen_DH"/>
</dbReference>
<sequence length="175" mass="19019">DAGSAKATVVADARQHLAQHFPRFVPGHPIAGTEKSGVAASFAELFENRRVILTPLVETDSQAASLVTQMWEKTGANVVNMSVEHHDDVLAATSHLPHLLAYSLVDTLATMDDRTEIFGFAAGGFRDFTRIASSDPRMWHDICVANRDALLKVLEHFNDNLAQLAKAISRGDSQA</sequence>
<dbReference type="SUPFAM" id="SSF51735">
    <property type="entry name" value="NAD(P)-binding Rossmann-fold domains"/>
    <property type="match status" value="1"/>
</dbReference>
<dbReference type="Gene3D" id="1.10.3660.10">
    <property type="entry name" value="6-phosphogluconate dehydrogenase C-terminal like domain"/>
    <property type="match status" value="1"/>
</dbReference>
<evidence type="ECO:0000313" key="4">
    <source>
        <dbReference type="Proteomes" id="UP000076962"/>
    </source>
</evidence>
<dbReference type="Pfam" id="PF20463">
    <property type="entry name" value="PDH_C"/>
    <property type="match status" value="1"/>
</dbReference>
<dbReference type="Gene3D" id="3.40.50.720">
    <property type="entry name" value="NAD(P)-binding Rossmann-like Domain"/>
    <property type="match status" value="1"/>
</dbReference>
<dbReference type="EMBL" id="LUTY01002368">
    <property type="protein sequence ID" value="OAD20447.1"/>
    <property type="molecule type" value="Genomic_DNA"/>
</dbReference>
<name>A0A176RXM8_9GAMM</name>
<evidence type="ECO:0000313" key="3">
    <source>
        <dbReference type="EMBL" id="OAD20447.1"/>
    </source>
</evidence>
<dbReference type="Proteomes" id="UP000076962">
    <property type="component" value="Unassembled WGS sequence"/>
</dbReference>
<proteinExistence type="predicted"/>
<dbReference type="PANTHER" id="PTHR21363:SF0">
    <property type="entry name" value="PREPHENATE DEHYDROGENASE [NADP(+)]"/>
    <property type="match status" value="1"/>
</dbReference>
<dbReference type="PROSITE" id="PS51176">
    <property type="entry name" value="PDH_ADH"/>
    <property type="match status" value="1"/>
</dbReference>
<dbReference type="AlphaFoldDB" id="A0A176RXM8"/>
<evidence type="ECO:0000256" key="1">
    <source>
        <dbReference type="ARBA" id="ARBA00023002"/>
    </source>
</evidence>
<dbReference type="GO" id="GO:0006571">
    <property type="term" value="P:tyrosine biosynthetic process"/>
    <property type="evidence" value="ECO:0007669"/>
    <property type="project" value="InterPro"/>
</dbReference>
<dbReference type="PANTHER" id="PTHR21363">
    <property type="entry name" value="PREPHENATE DEHYDROGENASE"/>
    <property type="match status" value="1"/>
</dbReference>
<dbReference type="FunFam" id="1.10.3660.10:FF:000003">
    <property type="entry name" value="Prephenate dehydrogenase"/>
    <property type="match status" value="1"/>
</dbReference>
<dbReference type="EC" id="1.3.1.12" evidence="3"/>
<reference evidence="3 4" key="1">
    <citation type="submission" date="2016-05" db="EMBL/GenBank/DDBJ databases">
        <title>Single-cell genome of chain-forming Candidatus Thiomargarita nelsonii and comparison to other large sulfur-oxidizing bacteria.</title>
        <authorList>
            <person name="Winkel M."/>
            <person name="Salman V."/>
            <person name="Woyke T."/>
            <person name="Schulz-Vogt H."/>
            <person name="Richter M."/>
            <person name="Flood B."/>
            <person name="Bailey J."/>
            <person name="Amann R."/>
            <person name="Mussmann M."/>
        </authorList>
    </citation>
    <scope>NUCLEOTIDE SEQUENCE [LARGE SCALE GENOMIC DNA]</scope>
    <source>
        <strain evidence="3 4">THI036</strain>
    </source>
</reference>